<keyword evidence="2" id="KW-1185">Reference proteome</keyword>
<dbReference type="EnsemblPlants" id="AET5Gv20598600.7">
    <property type="protein sequence ID" value="AET5Gv20598600.7"/>
    <property type="gene ID" value="AET5Gv20598600"/>
</dbReference>
<dbReference type="Gramene" id="AET5Gv20598600.7">
    <property type="protein sequence ID" value="AET5Gv20598600.7"/>
    <property type="gene ID" value="AET5Gv20598600"/>
</dbReference>
<organism evidence="1 2">
    <name type="scientific">Aegilops tauschii subsp. strangulata</name>
    <name type="common">Goatgrass</name>
    <dbReference type="NCBI Taxonomy" id="200361"/>
    <lineage>
        <taxon>Eukaryota</taxon>
        <taxon>Viridiplantae</taxon>
        <taxon>Streptophyta</taxon>
        <taxon>Embryophyta</taxon>
        <taxon>Tracheophyta</taxon>
        <taxon>Spermatophyta</taxon>
        <taxon>Magnoliopsida</taxon>
        <taxon>Liliopsida</taxon>
        <taxon>Poales</taxon>
        <taxon>Poaceae</taxon>
        <taxon>BOP clade</taxon>
        <taxon>Pooideae</taxon>
        <taxon>Triticodae</taxon>
        <taxon>Triticeae</taxon>
        <taxon>Triticinae</taxon>
        <taxon>Aegilops</taxon>
    </lineage>
</organism>
<reference evidence="2" key="2">
    <citation type="journal article" date="2017" name="Nat. Plants">
        <title>The Aegilops tauschii genome reveals multiple impacts of transposons.</title>
        <authorList>
            <person name="Zhao G."/>
            <person name="Zou C."/>
            <person name="Li K."/>
            <person name="Wang K."/>
            <person name="Li T."/>
            <person name="Gao L."/>
            <person name="Zhang X."/>
            <person name="Wang H."/>
            <person name="Yang Z."/>
            <person name="Liu X."/>
            <person name="Jiang W."/>
            <person name="Mao L."/>
            <person name="Kong X."/>
            <person name="Jiao Y."/>
            <person name="Jia J."/>
        </authorList>
    </citation>
    <scope>NUCLEOTIDE SEQUENCE [LARGE SCALE GENOMIC DNA]</scope>
    <source>
        <strain evidence="2">cv. AL8/78</strain>
    </source>
</reference>
<proteinExistence type="predicted"/>
<evidence type="ECO:0000313" key="1">
    <source>
        <dbReference type="EnsemblPlants" id="AET5Gv20598600.7"/>
    </source>
</evidence>
<protein>
    <submittedName>
        <fullName evidence="1">Uncharacterized protein</fullName>
    </submittedName>
</protein>
<reference evidence="1" key="3">
    <citation type="journal article" date="2017" name="Nature">
        <title>Genome sequence of the progenitor of the wheat D genome Aegilops tauschii.</title>
        <authorList>
            <person name="Luo M.C."/>
            <person name="Gu Y.Q."/>
            <person name="Puiu D."/>
            <person name="Wang H."/>
            <person name="Twardziok S.O."/>
            <person name="Deal K.R."/>
            <person name="Huo N."/>
            <person name="Zhu T."/>
            <person name="Wang L."/>
            <person name="Wang Y."/>
            <person name="McGuire P.E."/>
            <person name="Liu S."/>
            <person name="Long H."/>
            <person name="Ramasamy R.K."/>
            <person name="Rodriguez J.C."/>
            <person name="Van S.L."/>
            <person name="Yuan L."/>
            <person name="Wang Z."/>
            <person name="Xia Z."/>
            <person name="Xiao L."/>
            <person name="Anderson O.D."/>
            <person name="Ouyang S."/>
            <person name="Liang Y."/>
            <person name="Zimin A.V."/>
            <person name="Pertea G."/>
            <person name="Qi P."/>
            <person name="Bennetzen J.L."/>
            <person name="Dai X."/>
            <person name="Dawson M.W."/>
            <person name="Muller H.G."/>
            <person name="Kugler K."/>
            <person name="Rivarola-Duarte L."/>
            <person name="Spannagl M."/>
            <person name="Mayer K.F.X."/>
            <person name="Lu F.H."/>
            <person name="Bevan M.W."/>
            <person name="Leroy P."/>
            <person name="Li P."/>
            <person name="You F.M."/>
            <person name="Sun Q."/>
            <person name="Liu Z."/>
            <person name="Lyons E."/>
            <person name="Wicker T."/>
            <person name="Salzberg S.L."/>
            <person name="Devos K.M."/>
            <person name="Dvorak J."/>
        </authorList>
    </citation>
    <scope>NUCLEOTIDE SEQUENCE [LARGE SCALE GENOMIC DNA]</scope>
    <source>
        <strain evidence="1">cv. AL8/78</strain>
    </source>
</reference>
<reference evidence="1" key="5">
    <citation type="journal article" date="2021" name="G3 (Bethesda)">
        <title>Aegilops tauschii genome assembly Aet v5.0 features greater sequence contiguity and improved annotation.</title>
        <authorList>
            <person name="Wang L."/>
            <person name="Zhu T."/>
            <person name="Rodriguez J.C."/>
            <person name="Deal K.R."/>
            <person name="Dubcovsky J."/>
            <person name="McGuire P.E."/>
            <person name="Lux T."/>
            <person name="Spannagl M."/>
            <person name="Mayer K.F.X."/>
            <person name="Baldrich P."/>
            <person name="Meyers B.C."/>
            <person name="Huo N."/>
            <person name="Gu Y.Q."/>
            <person name="Zhou H."/>
            <person name="Devos K.M."/>
            <person name="Bennetzen J.L."/>
            <person name="Unver T."/>
            <person name="Budak H."/>
            <person name="Gulick P.J."/>
            <person name="Galiba G."/>
            <person name="Kalapos B."/>
            <person name="Nelson D.R."/>
            <person name="Li P."/>
            <person name="You F.M."/>
            <person name="Luo M.C."/>
            <person name="Dvorak J."/>
        </authorList>
    </citation>
    <scope>NUCLEOTIDE SEQUENCE [LARGE SCALE GENOMIC DNA]</scope>
    <source>
        <strain evidence="1">cv. AL8/78</strain>
    </source>
</reference>
<name>A0A453L2K5_AEGTS</name>
<reference evidence="2" key="1">
    <citation type="journal article" date="2014" name="Science">
        <title>Ancient hybridizations among the ancestral genomes of bread wheat.</title>
        <authorList>
            <consortium name="International Wheat Genome Sequencing Consortium,"/>
            <person name="Marcussen T."/>
            <person name="Sandve S.R."/>
            <person name="Heier L."/>
            <person name="Spannagl M."/>
            <person name="Pfeifer M."/>
            <person name="Jakobsen K.S."/>
            <person name="Wulff B.B."/>
            <person name="Steuernagel B."/>
            <person name="Mayer K.F."/>
            <person name="Olsen O.A."/>
        </authorList>
    </citation>
    <scope>NUCLEOTIDE SEQUENCE [LARGE SCALE GENOMIC DNA]</scope>
    <source>
        <strain evidence="2">cv. AL8/78</strain>
    </source>
</reference>
<evidence type="ECO:0000313" key="2">
    <source>
        <dbReference type="Proteomes" id="UP000015105"/>
    </source>
</evidence>
<reference evidence="1" key="4">
    <citation type="submission" date="2019-03" db="UniProtKB">
        <authorList>
            <consortium name="EnsemblPlants"/>
        </authorList>
    </citation>
    <scope>IDENTIFICATION</scope>
</reference>
<dbReference type="Proteomes" id="UP000015105">
    <property type="component" value="Chromosome 5D"/>
</dbReference>
<accession>A0A453L2K5</accession>
<dbReference type="AlphaFoldDB" id="A0A453L2K5"/>
<sequence>MRCHVFCPFEFMIFMALKHIGQFEMLKNLRGSKTFDLKIKLTPATEYVLKIYRIL</sequence>